<organism evidence="4 5">
    <name type="scientific">Oceanibacterium hippocampi</name>
    <dbReference type="NCBI Taxonomy" id="745714"/>
    <lineage>
        <taxon>Bacteria</taxon>
        <taxon>Pseudomonadati</taxon>
        <taxon>Pseudomonadota</taxon>
        <taxon>Alphaproteobacteria</taxon>
        <taxon>Sneathiellales</taxon>
        <taxon>Sneathiellaceae</taxon>
        <taxon>Oceanibacterium</taxon>
    </lineage>
</organism>
<dbReference type="EMBL" id="FWFR01000002">
    <property type="protein sequence ID" value="SLN56332.1"/>
    <property type="molecule type" value="Genomic_DNA"/>
</dbReference>
<dbReference type="PROSITE" id="PS01173">
    <property type="entry name" value="LIPASE_GDXG_HIS"/>
    <property type="match status" value="1"/>
</dbReference>
<dbReference type="SUPFAM" id="SSF53474">
    <property type="entry name" value="alpha/beta-Hydrolases"/>
    <property type="match status" value="1"/>
</dbReference>
<dbReference type="EC" id="3.1.1.1" evidence="4"/>
<reference evidence="4 5" key="1">
    <citation type="submission" date="2017-03" db="EMBL/GenBank/DDBJ databases">
        <authorList>
            <person name="Afonso C.L."/>
            <person name="Miller P.J."/>
            <person name="Scott M.A."/>
            <person name="Spackman E."/>
            <person name="Goraichik I."/>
            <person name="Dimitrov K.M."/>
            <person name="Suarez D.L."/>
            <person name="Swayne D.E."/>
        </authorList>
    </citation>
    <scope>NUCLEOTIDE SEQUENCE [LARGE SCALE GENOMIC DNA]</scope>
    <source>
        <strain evidence="4 5">CECT 7691</strain>
    </source>
</reference>
<accession>A0A1Y5T5H6</accession>
<dbReference type="AlphaFoldDB" id="A0A1Y5T5H6"/>
<evidence type="ECO:0000256" key="1">
    <source>
        <dbReference type="ARBA" id="ARBA00010515"/>
    </source>
</evidence>
<dbReference type="InterPro" id="IPR029058">
    <property type="entry name" value="AB_hydrolase_fold"/>
</dbReference>
<dbReference type="InterPro" id="IPR050300">
    <property type="entry name" value="GDXG_lipolytic_enzyme"/>
</dbReference>
<dbReference type="InterPro" id="IPR013094">
    <property type="entry name" value="AB_hydrolase_3"/>
</dbReference>
<evidence type="ECO:0000313" key="5">
    <source>
        <dbReference type="Proteomes" id="UP000193200"/>
    </source>
</evidence>
<dbReference type="Gene3D" id="3.40.50.1820">
    <property type="entry name" value="alpha/beta hydrolase"/>
    <property type="match status" value="1"/>
</dbReference>
<dbReference type="InParanoid" id="A0A1Y5T5H6"/>
<comment type="similarity">
    <text evidence="1">Belongs to the 'GDXG' lipolytic enzyme family.</text>
</comment>
<feature type="domain" description="Alpha/beta hydrolase fold-3" evidence="3">
    <location>
        <begin position="114"/>
        <end position="320"/>
    </location>
</feature>
<dbReference type="GO" id="GO:0106435">
    <property type="term" value="F:carboxylesterase activity"/>
    <property type="evidence" value="ECO:0007669"/>
    <property type="project" value="UniProtKB-EC"/>
</dbReference>
<keyword evidence="2 4" id="KW-0378">Hydrolase</keyword>
<proteinExistence type="inferred from homology"/>
<dbReference type="Pfam" id="PF07859">
    <property type="entry name" value="Abhydrolase_3"/>
    <property type="match status" value="1"/>
</dbReference>
<dbReference type="FunCoup" id="A0A1Y5T5H6">
    <property type="interactions" value="365"/>
</dbReference>
<gene>
    <name evidence="4" type="primary">nlhH_3</name>
    <name evidence="4" type="ORF">OCH7691_02443</name>
</gene>
<evidence type="ECO:0000256" key="2">
    <source>
        <dbReference type="ARBA" id="ARBA00022801"/>
    </source>
</evidence>
<keyword evidence="5" id="KW-1185">Reference proteome</keyword>
<dbReference type="FunFam" id="3.40.50.1820:FF:000089">
    <property type="entry name" value="Alpha/beta hydrolase"/>
    <property type="match status" value="1"/>
</dbReference>
<evidence type="ECO:0000313" key="4">
    <source>
        <dbReference type="EMBL" id="SLN56332.1"/>
    </source>
</evidence>
<name>A0A1Y5T5H6_9PROT</name>
<dbReference type="RefSeq" id="WP_217807951.1">
    <property type="nucleotide sequence ID" value="NZ_FWFR01000002.1"/>
</dbReference>
<evidence type="ECO:0000259" key="3">
    <source>
        <dbReference type="Pfam" id="PF07859"/>
    </source>
</evidence>
<sequence>MAAREAIAAALCRLPDGFYELLYAGRRTSRDGRRLDARAQFIAALIAKTGTPLAEETVAGARAQIEAVAALLGGPAEELASVTDDDIDVGGRNLAIRHYRPKRDAGDGGPCPALLYFHGGGFIRGSLDSHDHLCRSLAARSGADVISVAYRLAPEHRFPAAVDDALAAWTWLVGHAGERGLDPARLAVGGDSSGGNLAAVLCQDIRAAGLAAPVFQLLIYPVTDARFEARSHTTFGDGFVLTAERMRWYRDHYLARPEEMDDPRASPLRATDFGGLPPALVITAGFDPLIDEGEAYAEALAAAGVEIAVRRFDGMVHGFMSMPGAFRDAGAAIDDAAASLRSALVPDRPGG</sequence>
<dbReference type="PANTHER" id="PTHR48081:SF8">
    <property type="entry name" value="ALPHA_BETA HYDROLASE FOLD-3 DOMAIN-CONTAINING PROTEIN-RELATED"/>
    <property type="match status" value="1"/>
</dbReference>
<dbReference type="PANTHER" id="PTHR48081">
    <property type="entry name" value="AB HYDROLASE SUPERFAMILY PROTEIN C4A8.06C"/>
    <property type="match status" value="1"/>
</dbReference>
<protein>
    <submittedName>
        <fullName evidence="4">Carboxylesterase NlhH</fullName>
        <ecNumber evidence="4">3.1.1.1</ecNumber>
    </submittedName>
</protein>
<dbReference type="InterPro" id="IPR002168">
    <property type="entry name" value="Lipase_GDXG_HIS_AS"/>
</dbReference>
<dbReference type="Proteomes" id="UP000193200">
    <property type="component" value="Unassembled WGS sequence"/>
</dbReference>